<dbReference type="Gene3D" id="3.30.1360.10">
    <property type="entry name" value="RNA polymerase, RBP11-like subunit"/>
    <property type="match status" value="1"/>
</dbReference>
<dbReference type="InterPro" id="IPR008193">
    <property type="entry name" value="RNA_pol_Rpb11_13-16kDa_CS"/>
</dbReference>
<dbReference type="GO" id="GO:0006366">
    <property type="term" value="P:transcription by RNA polymerase II"/>
    <property type="evidence" value="ECO:0007669"/>
    <property type="project" value="InterPro"/>
</dbReference>
<dbReference type="PANTHER" id="PTHR13946">
    <property type="entry name" value="DNA-DIRECTED RNA POLYMERASE I,II,III"/>
    <property type="match status" value="1"/>
</dbReference>
<dbReference type="SUPFAM" id="SSF55257">
    <property type="entry name" value="RBP11-like subunits of RNA polymerase"/>
    <property type="match status" value="1"/>
</dbReference>
<reference evidence="8" key="1">
    <citation type="submission" date="2022-12" db="EMBL/GenBank/DDBJ databases">
        <authorList>
            <person name="Petersen C."/>
        </authorList>
    </citation>
    <scope>NUCLEOTIDE SEQUENCE</scope>
    <source>
        <strain evidence="8">IBT 15544</strain>
    </source>
</reference>
<reference evidence="8" key="2">
    <citation type="journal article" date="2023" name="IMA Fungus">
        <title>Comparative genomic study of the Penicillium genus elucidates a diverse pangenome and 15 lateral gene transfer events.</title>
        <authorList>
            <person name="Petersen C."/>
            <person name="Sorensen T."/>
            <person name="Nielsen M.R."/>
            <person name="Sondergaard T.E."/>
            <person name="Sorensen J.L."/>
            <person name="Fitzpatrick D.A."/>
            <person name="Frisvad J.C."/>
            <person name="Nielsen K.L."/>
        </authorList>
    </citation>
    <scope>NUCLEOTIDE SEQUENCE</scope>
    <source>
        <strain evidence="8">IBT 15544</strain>
    </source>
</reference>
<evidence type="ECO:0000256" key="1">
    <source>
        <dbReference type="ARBA" id="ARBA00004123"/>
    </source>
</evidence>
<dbReference type="EMBL" id="JAPQKR010000012">
    <property type="protein sequence ID" value="KAJ5204149.1"/>
    <property type="molecule type" value="Genomic_DNA"/>
</dbReference>
<dbReference type="GeneID" id="83179391"/>
<dbReference type="OrthoDB" id="10248581at2759"/>
<evidence type="ECO:0000256" key="4">
    <source>
        <dbReference type="ARBA" id="ARBA00023242"/>
    </source>
</evidence>
<dbReference type="PANTHER" id="PTHR13946:SF16">
    <property type="entry name" value="DNA-DIRECTED RNA POLYMERASE II SUBUNIT RPB11"/>
    <property type="match status" value="1"/>
</dbReference>
<dbReference type="GO" id="GO:0003899">
    <property type="term" value="F:DNA-directed RNA polymerase activity"/>
    <property type="evidence" value="ECO:0007669"/>
    <property type="project" value="InterPro"/>
</dbReference>
<evidence type="ECO:0000256" key="6">
    <source>
        <dbReference type="SAM" id="MobiDB-lite"/>
    </source>
</evidence>
<keyword evidence="3" id="KW-0804">Transcription</keyword>
<feature type="region of interest" description="Disordered" evidence="6">
    <location>
        <begin position="20"/>
        <end position="85"/>
    </location>
</feature>
<feature type="domain" description="DNA-directed RNA polymerase RBP11-like dimerisation" evidence="7">
    <location>
        <begin position="163"/>
        <end position="235"/>
    </location>
</feature>
<organism evidence="8 9">
    <name type="scientific">Penicillium cinerascens</name>
    <dbReference type="NCBI Taxonomy" id="70096"/>
    <lineage>
        <taxon>Eukaryota</taxon>
        <taxon>Fungi</taxon>
        <taxon>Dikarya</taxon>
        <taxon>Ascomycota</taxon>
        <taxon>Pezizomycotina</taxon>
        <taxon>Eurotiomycetes</taxon>
        <taxon>Eurotiomycetidae</taxon>
        <taxon>Eurotiales</taxon>
        <taxon>Aspergillaceae</taxon>
        <taxon>Penicillium</taxon>
    </lineage>
</organism>
<keyword evidence="9" id="KW-1185">Reference proteome</keyword>
<dbReference type="PROSITE" id="PS01154">
    <property type="entry name" value="RNA_POL_L_13KD"/>
    <property type="match status" value="1"/>
</dbReference>
<evidence type="ECO:0000313" key="8">
    <source>
        <dbReference type="EMBL" id="KAJ5204149.1"/>
    </source>
</evidence>
<protein>
    <submittedName>
        <fullName evidence="8">DNA-directed RNA polymerase II subunit</fullName>
    </submittedName>
</protein>
<dbReference type="GO" id="GO:0046983">
    <property type="term" value="F:protein dimerization activity"/>
    <property type="evidence" value="ECO:0007669"/>
    <property type="project" value="InterPro"/>
</dbReference>
<keyword evidence="4" id="KW-0539">Nucleus</keyword>
<evidence type="ECO:0000256" key="3">
    <source>
        <dbReference type="ARBA" id="ARBA00023163"/>
    </source>
</evidence>
<dbReference type="AlphaFoldDB" id="A0A9W9MMM7"/>
<feature type="compositionally biased region" description="Low complexity" evidence="6">
    <location>
        <begin position="61"/>
        <end position="83"/>
    </location>
</feature>
<proteinExistence type="inferred from homology"/>
<dbReference type="InterPro" id="IPR036603">
    <property type="entry name" value="RBP11-like"/>
</dbReference>
<evidence type="ECO:0000256" key="5">
    <source>
        <dbReference type="ARBA" id="ARBA00025751"/>
    </source>
</evidence>
<name>A0A9W9MMM7_9EURO</name>
<dbReference type="GO" id="GO:0003677">
    <property type="term" value="F:DNA binding"/>
    <property type="evidence" value="ECO:0007669"/>
    <property type="project" value="InterPro"/>
</dbReference>
<dbReference type="Pfam" id="PF13656">
    <property type="entry name" value="RNA_pol_L_2"/>
    <property type="match status" value="1"/>
</dbReference>
<comment type="subcellular location">
    <subcellularLocation>
        <location evidence="1">Nucleus</location>
    </subcellularLocation>
</comment>
<evidence type="ECO:0000256" key="2">
    <source>
        <dbReference type="ARBA" id="ARBA00022478"/>
    </source>
</evidence>
<dbReference type="InterPro" id="IPR037685">
    <property type="entry name" value="RBP11"/>
</dbReference>
<accession>A0A9W9MMM7</accession>
<comment type="caution">
    <text evidence="8">The sequence shown here is derived from an EMBL/GenBank/DDBJ whole genome shotgun (WGS) entry which is preliminary data.</text>
</comment>
<comment type="similarity">
    <text evidence="5">Belongs to the archaeal Rpo11/eukaryotic RPB11/RPC19 RNA polymerase subunit family.</text>
</comment>
<dbReference type="CDD" id="cd06926">
    <property type="entry name" value="RNAP_II_RPB11"/>
    <property type="match status" value="1"/>
</dbReference>
<feature type="region of interest" description="Disordered" evidence="6">
    <location>
        <begin position="115"/>
        <end position="134"/>
    </location>
</feature>
<keyword evidence="2 8" id="KW-0240">DNA-directed RNA polymerase</keyword>
<dbReference type="InterPro" id="IPR009025">
    <property type="entry name" value="RBP11-like_dimer"/>
</dbReference>
<gene>
    <name evidence="8" type="ORF">N7498_005028</name>
</gene>
<sequence length="257" mass="28149">MNAPDRDELGSVVKGEHDGFIFEARFEGPPRTTSPPPTGNLTVAPSSEPFVMSPPSLLNKSSIPPLLSDDLPPGLSDDLPPGLSDEHLDLPAPPTMSNINPFTFVSVTDAMAKDRAGRRDRPVLRHAGPSQVDDRQDPYEAILLGPGENKIDVEIDTRLPSAAIFTFHKEDHTLGNMLRTRLLKTEHVIFAAYKIPHPLTPNFLLRVQTDGEITPRAAVINASKALIGDLGILSREFTKEFELRKMANAANQQQNPE</sequence>
<evidence type="ECO:0000313" key="9">
    <source>
        <dbReference type="Proteomes" id="UP001150904"/>
    </source>
</evidence>
<dbReference type="GO" id="GO:0005665">
    <property type="term" value="C:RNA polymerase II, core complex"/>
    <property type="evidence" value="ECO:0007669"/>
    <property type="project" value="InterPro"/>
</dbReference>
<dbReference type="Proteomes" id="UP001150904">
    <property type="component" value="Unassembled WGS sequence"/>
</dbReference>
<dbReference type="InterPro" id="IPR022905">
    <property type="entry name" value="Rpo11-like"/>
</dbReference>
<evidence type="ECO:0000259" key="7">
    <source>
        <dbReference type="Pfam" id="PF13656"/>
    </source>
</evidence>
<dbReference type="HAMAP" id="MF_00261">
    <property type="entry name" value="RNApol_arch_Rpo11"/>
    <property type="match status" value="1"/>
</dbReference>
<dbReference type="RefSeq" id="XP_058308628.1">
    <property type="nucleotide sequence ID" value="XM_058452090.1"/>
</dbReference>